<name>A0A1I8ICA8_9PLAT</name>
<dbReference type="Pfam" id="PF04408">
    <property type="entry name" value="WHD_HA2"/>
    <property type="match status" value="1"/>
</dbReference>
<keyword evidence="5" id="KW-0378">Hydrolase</keyword>
<dbReference type="GO" id="GO:0006397">
    <property type="term" value="P:mRNA processing"/>
    <property type="evidence" value="ECO:0007669"/>
    <property type="project" value="UniProtKB-KW"/>
</dbReference>
<protein>
    <recommendedName>
        <fullName evidence="2">RNA helicase</fullName>
        <ecNumber evidence="2">3.6.4.13</ecNumber>
    </recommendedName>
    <alternativeName>
        <fullName evidence="12">DEAH box protein 15</fullName>
    </alternativeName>
</protein>
<evidence type="ECO:0000313" key="17">
    <source>
        <dbReference type="WBParaSite" id="maker-uti_cns_0011397-snap-gene-0.4-mRNA-1"/>
    </source>
</evidence>
<dbReference type="FunFam" id="3.40.50.300:FF:000007">
    <property type="entry name" value="Pre-mRNA-splicing factor ATP-dependent RNA helicase"/>
    <property type="match status" value="1"/>
</dbReference>
<dbReference type="Gene3D" id="1.20.120.1080">
    <property type="match status" value="1"/>
</dbReference>
<dbReference type="SUPFAM" id="SSF52540">
    <property type="entry name" value="P-loop containing nucleoside triphosphate hydrolases"/>
    <property type="match status" value="1"/>
</dbReference>
<dbReference type="GO" id="GO:0140374">
    <property type="term" value="P:antiviral innate immune response"/>
    <property type="evidence" value="ECO:0007669"/>
    <property type="project" value="UniProtKB-ARBA"/>
</dbReference>
<feature type="domain" description="Helicase C-terminal" evidence="15">
    <location>
        <begin position="1027"/>
        <end position="1207"/>
    </location>
</feature>
<keyword evidence="8" id="KW-0508">mRNA splicing</keyword>
<dbReference type="GO" id="GO:0016787">
    <property type="term" value="F:hydrolase activity"/>
    <property type="evidence" value="ECO:0007669"/>
    <property type="project" value="UniProtKB-KW"/>
</dbReference>
<reference evidence="17" key="1">
    <citation type="submission" date="2016-11" db="UniProtKB">
        <authorList>
            <consortium name="WormBaseParasite"/>
        </authorList>
    </citation>
    <scope>IDENTIFICATION</scope>
</reference>
<dbReference type="PANTHER" id="PTHR18934">
    <property type="entry name" value="ATP-DEPENDENT RNA HELICASE"/>
    <property type="match status" value="1"/>
</dbReference>
<dbReference type="FunFam" id="1.20.120.1080:FF:000003">
    <property type="entry name" value="Pre-mRNA-splicing factor ATP-dependent RNA helicase PRP43"/>
    <property type="match status" value="1"/>
</dbReference>
<dbReference type="Pfam" id="PF07717">
    <property type="entry name" value="OB_NTP_bind"/>
    <property type="match status" value="1"/>
</dbReference>
<dbReference type="GO" id="GO:0008380">
    <property type="term" value="P:RNA splicing"/>
    <property type="evidence" value="ECO:0007669"/>
    <property type="project" value="UniProtKB-KW"/>
</dbReference>
<dbReference type="GO" id="GO:0005681">
    <property type="term" value="C:spliceosomal complex"/>
    <property type="evidence" value="ECO:0007669"/>
    <property type="project" value="TreeGrafter"/>
</dbReference>
<feature type="compositionally biased region" description="Basic and acidic residues" evidence="13">
    <location>
        <begin position="714"/>
        <end position="748"/>
    </location>
</feature>
<evidence type="ECO:0000256" key="5">
    <source>
        <dbReference type="ARBA" id="ARBA00022801"/>
    </source>
</evidence>
<feature type="compositionally biased region" description="Low complexity" evidence="13">
    <location>
        <begin position="783"/>
        <end position="802"/>
    </location>
</feature>
<accession>A0A1I8ICA8</accession>
<evidence type="ECO:0000256" key="4">
    <source>
        <dbReference type="ARBA" id="ARBA00022741"/>
    </source>
</evidence>
<dbReference type="PROSITE" id="PS51194">
    <property type="entry name" value="HELICASE_CTER"/>
    <property type="match status" value="1"/>
</dbReference>
<organism evidence="16 17">
    <name type="scientific">Macrostomum lignano</name>
    <dbReference type="NCBI Taxonomy" id="282301"/>
    <lineage>
        <taxon>Eukaryota</taxon>
        <taxon>Metazoa</taxon>
        <taxon>Spiralia</taxon>
        <taxon>Lophotrochozoa</taxon>
        <taxon>Platyhelminthes</taxon>
        <taxon>Rhabditophora</taxon>
        <taxon>Macrostomorpha</taxon>
        <taxon>Macrostomida</taxon>
        <taxon>Macrostomidae</taxon>
        <taxon>Macrostomum</taxon>
    </lineage>
</organism>
<evidence type="ECO:0000256" key="3">
    <source>
        <dbReference type="ARBA" id="ARBA00022664"/>
    </source>
</evidence>
<feature type="region of interest" description="Disordered" evidence="13">
    <location>
        <begin position="547"/>
        <end position="613"/>
    </location>
</feature>
<keyword evidence="3" id="KW-0507">mRNA processing</keyword>
<evidence type="ECO:0000256" key="7">
    <source>
        <dbReference type="ARBA" id="ARBA00022840"/>
    </source>
</evidence>
<feature type="compositionally biased region" description="Pro residues" evidence="13">
    <location>
        <begin position="771"/>
        <end position="782"/>
    </location>
</feature>
<evidence type="ECO:0000256" key="2">
    <source>
        <dbReference type="ARBA" id="ARBA00012552"/>
    </source>
</evidence>
<comment type="similarity">
    <text evidence="10">Belongs to the DEAD box helicase family. DEAH subfamily. DDX15/PRP43 sub-subfamily.</text>
</comment>
<evidence type="ECO:0000259" key="15">
    <source>
        <dbReference type="PROSITE" id="PS51194"/>
    </source>
</evidence>
<dbReference type="PROSITE" id="PS00690">
    <property type="entry name" value="DEAH_ATP_HELICASE"/>
    <property type="match status" value="1"/>
</dbReference>
<dbReference type="PROSITE" id="PS51192">
    <property type="entry name" value="HELICASE_ATP_BIND_1"/>
    <property type="match status" value="1"/>
</dbReference>
<dbReference type="FunFam" id="3.40.50.300:FF:000324">
    <property type="entry name" value="pre-mRNA-splicing factor ATP-dependent RNA helicase DHX15"/>
    <property type="match status" value="1"/>
</dbReference>
<evidence type="ECO:0000256" key="9">
    <source>
        <dbReference type="ARBA" id="ARBA00023242"/>
    </source>
</evidence>
<evidence type="ECO:0000256" key="10">
    <source>
        <dbReference type="ARBA" id="ARBA00024333"/>
    </source>
</evidence>
<keyword evidence="7" id="KW-0067">ATP-binding</keyword>
<dbReference type="InterPro" id="IPR011709">
    <property type="entry name" value="DEAD-box_helicase_OB_fold"/>
</dbReference>
<evidence type="ECO:0000259" key="14">
    <source>
        <dbReference type="PROSITE" id="PS51192"/>
    </source>
</evidence>
<evidence type="ECO:0000256" key="8">
    <source>
        <dbReference type="ARBA" id="ARBA00023187"/>
    </source>
</evidence>
<dbReference type="WBParaSite" id="maker-uti_cns_0011397-snap-gene-0.4-mRNA-1">
    <property type="protein sequence ID" value="maker-uti_cns_0011397-snap-gene-0.4-mRNA-1"/>
    <property type="gene ID" value="maker-uti_cns_0011397-snap-gene-0.4"/>
</dbReference>
<keyword evidence="4" id="KW-0547">Nucleotide-binding</keyword>
<dbReference type="InterPro" id="IPR044756">
    <property type="entry name" value="DHX15_DEXHc"/>
</dbReference>
<evidence type="ECO:0000256" key="11">
    <source>
        <dbReference type="ARBA" id="ARBA00047984"/>
    </source>
</evidence>
<dbReference type="PANTHER" id="PTHR18934:SF109">
    <property type="entry name" value="ATP-DEPENDENT RNA HELICASE DHX15 HOMOLOG"/>
    <property type="match status" value="1"/>
</dbReference>
<dbReference type="InterPro" id="IPR027417">
    <property type="entry name" value="P-loop_NTPase"/>
</dbReference>
<evidence type="ECO:0000256" key="1">
    <source>
        <dbReference type="ARBA" id="ARBA00004123"/>
    </source>
</evidence>
<dbReference type="SMART" id="SM00487">
    <property type="entry name" value="DEXDc"/>
    <property type="match status" value="1"/>
</dbReference>
<dbReference type="Gene3D" id="3.40.50.300">
    <property type="entry name" value="P-loop containing nucleotide triphosphate hydrolases"/>
    <property type="match status" value="2"/>
</dbReference>
<dbReference type="CDD" id="cd18791">
    <property type="entry name" value="SF2_C_RHA"/>
    <property type="match status" value="1"/>
</dbReference>
<dbReference type="GO" id="GO:0003723">
    <property type="term" value="F:RNA binding"/>
    <property type="evidence" value="ECO:0007669"/>
    <property type="project" value="TreeGrafter"/>
</dbReference>
<keyword evidence="9" id="KW-0539">Nucleus</keyword>
<evidence type="ECO:0000256" key="13">
    <source>
        <dbReference type="SAM" id="MobiDB-lite"/>
    </source>
</evidence>
<comment type="subcellular location">
    <subcellularLocation>
        <location evidence="1">Nucleus</location>
    </subcellularLocation>
</comment>
<feature type="domain" description="Helicase ATP-binding" evidence="14">
    <location>
        <begin position="835"/>
        <end position="1002"/>
    </location>
</feature>
<dbReference type="GO" id="GO:0005524">
    <property type="term" value="F:ATP binding"/>
    <property type="evidence" value="ECO:0007669"/>
    <property type="project" value="UniProtKB-KW"/>
</dbReference>
<evidence type="ECO:0000256" key="12">
    <source>
        <dbReference type="ARBA" id="ARBA00083333"/>
    </source>
</evidence>
<dbReference type="CDD" id="cd17973">
    <property type="entry name" value="DEXHc_DHX15"/>
    <property type="match status" value="1"/>
</dbReference>
<dbReference type="Pfam" id="PF00270">
    <property type="entry name" value="DEAD"/>
    <property type="match status" value="1"/>
</dbReference>
<comment type="catalytic activity">
    <reaction evidence="11">
        <text>ATP + H2O = ADP + phosphate + H(+)</text>
        <dbReference type="Rhea" id="RHEA:13065"/>
        <dbReference type="ChEBI" id="CHEBI:15377"/>
        <dbReference type="ChEBI" id="CHEBI:15378"/>
        <dbReference type="ChEBI" id="CHEBI:30616"/>
        <dbReference type="ChEBI" id="CHEBI:43474"/>
        <dbReference type="ChEBI" id="CHEBI:456216"/>
        <dbReference type="EC" id="3.6.4.13"/>
    </reaction>
</comment>
<dbReference type="Pfam" id="PF00271">
    <property type="entry name" value="Helicase_C"/>
    <property type="match status" value="1"/>
</dbReference>
<dbReference type="SMART" id="SM00490">
    <property type="entry name" value="HELICc"/>
    <property type="match status" value="1"/>
</dbReference>
<feature type="region of interest" description="Disordered" evidence="13">
    <location>
        <begin position="701"/>
        <end position="804"/>
    </location>
</feature>
<dbReference type="InterPro" id="IPR014001">
    <property type="entry name" value="Helicase_ATP-bd"/>
</dbReference>
<feature type="compositionally biased region" description="Low complexity" evidence="13">
    <location>
        <begin position="751"/>
        <end position="770"/>
    </location>
</feature>
<dbReference type="SMART" id="SM00847">
    <property type="entry name" value="HA2"/>
    <property type="match status" value="1"/>
</dbReference>
<sequence length="1491" mass="165109">RVFGIDSAILRVEGAQRACRTAWRARRGAASGGSVVGAGECRTRAPWPGFGARPRTAHLHQPHAVGEVGSQQLVSDKHQHGAADVQQEVEPLWICQQGVPHAQQVGQAELLRQQQVRRLCSGRSSSLRRAWNWRMRPWIPDWLESSSLMKWSRISDISDVKQKNASGSAWAAQSGLGSLAMGLLALRQPKHVRVAPPGGPGQQGVDAELAAAERLRLKQPGLYAVPQRGLPSSRPAEVQIGAQPAAILVNLLQSLVILEVLGPLAVGIQIQRMIAAGAFNTGALAFLIRLQDDFFDVLIVEAAHFCQVSRPLGRSGVQVAEQQAPGDCPMAAALGTAVEGFVAKAMQIQRILGEDVLKYGSSVRQGTGLALSYSPFTFGDIVPTTSAEANLPISLSTYKSTNAKRQHALRRIEISLGSGIERQAHQLAAEVAHAKQVVELGHQQSGRQASWTISPPVFPGILAGQLRADWQQLRRNQLVQSLANFSQYSQSFFIGGASHSMQSENKPLTLHGYVARQFHNALPPVLLDVEALFECLIGVLEQLILRGGDPVPGPGPKSRESRPKSWPDPGPGPTLKKSGNRDKSFFPKGTNRILSRIPEARPGPESSFPGPTRARLWLSRGQAIGVVHPGLQVRLDKECRQPSGQAAISPSALRQRQSALEALVAIGQNLDERCNDSLGGAAKHQNVAAGRPSSRNAILADKISDGLVQQGRSSNDRDRERGDKDRDRDRDRNRERDKDRDRERDRSPIRSSSMAAASSTSSSAAEQAQRMPPPPPPPPLPPQQLQQHQQQQPPVAPAPSLQINPFTTLPYTPRYYEIYRKRIGLPVWEYREQFFQLLSKNQTMVLVGETGSGKTTQIPQWCLEWVRDKWATTKKGVACTQPRRVAAMSVAQRVSEEMDVQLGNEVGYSIRFEDCTSPKTMLKYLTDGMLLREGMSDPLMEAYGVIILDEAHERTLATDILMGLLKEVLKQRPDLKIVVMSATLDAGKFQDYFDSAPLLSVPGRTHPVEIFYTPEPERDYMEAAIRTVIQIHMCEEGEGDILLFLTGQEEIEEACKRVQREVETLGQDVGQLKCIPLYSTLPPNLQQRIFEPPPPRRPNGAIGRKVVVSTNIAETSLTIDGVVFVIDPGFAKQKVYNPRVRVESLLVSPISKASAQQRAGRAGRTRPGKCFRLYTEKAYKNEMQENTYPEILRSNLGTVVLQLKKLGIDDLVHFDFMDPPAPETLMRALELLNYLAALDDDGNLTELGSMMAEFPLDPQLSKMVIASCDYNCSNEILTITAMLSVPQCFVRPVEAKKAADEAKSRFAHIDGDHLTLLNVYHAFKQNHEEPQWCYDNFVNFRSLKAADNVRTQLSRIMDRFSLRRSSTDFSSREYYINIRKALVAGFFMHVAHLERTGHYLTVKDNQNVQLHPSTCLDRKPEWVIYNEFVLTTKNYIRTCTDIKPEWLVKIAPQYYDMTNFPNCEAKRILERIVMRSNSGGGGGGSGSSGGR</sequence>
<keyword evidence="6" id="KW-0347">Helicase</keyword>
<dbReference type="InterPro" id="IPR011545">
    <property type="entry name" value="DEAD/DEAH_box_helicase_dom"/>
</dbReference>
<dbReference type="InterPro" id="IPR007502">
    <property type="entry name" value="Helicase-assoc_dom"/>
</dbReference>
<keyword evidence="16" id="KW-1185">Reference proteome</keyword>
<dbReference type="InterPro" id="IPR001650">
    <property type="entry name" value="Helicase_C-like"/>
</dbReference>
<evidence type="ECO:0000256" key="6">
    <source>
        <dbReference type="ARBA" id="ARBA00022806"/>
    </source>
</evidence>
<dbReference type="Proteomes" id="UP000095280">
    <property type="component" value="Unplaced"/>
</dbReference>
<dbReference type="InterPro" id="IPR002464">
    <property type="entry name" value="DNA/RNA_helicase_DEAH_CS"/>
</dbReference>
<dbReference type="Pfam" id="PF21010">
    <property type="entry name" value="HA2_C"/>
    <property type="match status" value="1"/>
</dbReference>
<proteinExistence type="inferred from homology"/>
<dbReference type="InterPro" id="IPR048333">
    <property type="entry name" value="HA2_WH"/>
</dbReference>
<dbReference type="EC" id="3.6.4.13" evidence="2"/>
<evidence type="ECO:0000313" key="16">
    <source>
        <dbReference type="Proteomes" id="UP000095280"/>
    </source>
</evidence>
<dbReference type="GO" id="GO:0003724">
    <property type="term" value="F:RNA helicase activity"/>
    <property type="evidence" value="ECO:0007669"/>
    <property type="project" value="UniProtKB-EC"/>
</dbReference>